<feature type="region of interest" description="Disordered" evidence="4">
    <location>
        <begin position="105"/>
        <end position="125"/>
    </location>
</feature>
<dbReference type="EMBL" id="CAJVPI010000181">
    <property type="protein sequence ID" value="CAG8496186.1"/>
    <property type="molecule type" value="Genomic_DNA"/>
</dbReference>
<dbReference type="InterPro" id="IPR036910">
    <property type="entry name" value="HMG_box_dom_sf"/>
</dbReference>
<keyword evidence="2" id="KW-0804">Transcription</keyword>
<gene>
    <name evidence="6" type="ORF">PBRASI_LOCUS2365</name>
</gene>
<dbReference type="Pfam" id="PF00505">
    <property type="entry name" value="HMG_box"/>
    <property type="match status" value="1"/>
</dbReference>
<comment type="caution">
    <text evidence="6">The sequence shown here is derived from an EMBL/GenBank/DDBJ whole genome shotgun (WGS) entry which is preliminary data.</text>
</comment>
<dbReference type="PROSITE" id="PS50118">
    <property type="entry name" value="HMG_BOX_2"/>
    <property type="match status" value="1"/>
</dbReference>
<dbReference type="GO" id="GO:0000978">
    <property type="term" value="F:RNA polymerase II cis-regulatory region sequence-specific DNA binding"/>
    <property type="evidence" value="ECO:0007669"/>
    <property type="project" value="TreeGrafter"/>
</dbReference>
<dbReference type="AlphaFoldDB" id="A0A9N9EVZ4"/>
<evidence type="ECO:0000256" key="1">
    <source>
        <dbReference type="ARBA" id="ARBA00023125"/>
    </source>
</evidence>
<dbReference type="GO" id="GO:0001228">
    <property type="term" value="F:DNA-binding transcription activator activity, RNA polymerase II-specific"/>
    <property type="evidence" value="ECO:0007669"/>
    <property type="project" value="TreeGrafter"/>
</dbReference>
<accession>A0A9N9EVZ4</accession>
<organism evidence="6 7">
    <name type="scientific">Paraglomus brasilianum</name>
    <dbReference type="NCBI Taxonomy" id="144538"/>
    <lineage>
        <taxon>Eukaryota</taxon>
        <taxon>Fungi</taxon>
        <taxon>Fungi incertae sedis</taxon>
        <taxon>Mucoromycota</taxon>
        <taxon>Glomeromycotina</taxon>
        <taxon>Glomeromycetes</taxon>
        <taxon>Paraglomerales</taxon>
        <taxon>Paraglomeraceae</taxon>
        <taxon>Paraglomus</taxon>
    </lineage>
</organism>
<evidence type="ECO:0000313" key="6">
    <source>
        <dbReference type="EMBL" id="CAG8496186.1"/>
    </source>
</evidence>
<dbReference type="PANTHER" id="PTHR10270">
    <property type="entry name" value="SOX TRANSCRIPTION FACTOR"/>
    <property type="match status" value="1"/>
</dbReference>
<dbReference type="SUPFAM" id="SSF47095">
    <property type="entry name" value="HMG-box"/>
    <property type="match status" value="1"/>
</dbReference>
<feature type="DNA-binding region" description="HMG box" evidence="3">
    <location>
        <begin position="122"/>
        <end position="191"/>
    </location>
</feature>
<protein>
    <submittedName>
        <fullName evidence="6">10017_t:CDS:1</fullName>
    </submittedName>
</protein>
<evidence type="ECO:0000256" key="3">
    <source>
        <dbReference type="PROSITE-ProRule" id="PRU00267"/>
    </source>
</evidence>
<evidence type="ECO:0000259" key="5">
    <source>
        <dbReference type="PROSITE" id="PS50118"/>
    </source>
</evidence>
<dbReference type="InterPro" id="IPR009071">
    <property type="entry name" value="HMG_box_dom"/>
</dbReference>
<dbReference type="GO" id="GO:0005634">
    <property type="term" value="C:nucleus"/>
    <property type="evidence" value="ECO:0007669"/>
    <property type="project" value="UniProtKB-UniRule"/>
</dbReference>
<dbReference type="PANTHER" id="PTHR10270:SF161">
    <property type="entry name" value="SEX-DETERMINING REGION Y PROTEIN"/>
    <property type="match status" value="1"/>
</dbReference>
<proteinExistence type="predicted"/>
<dbReference type="Proteomes" id="UP000789739">
    <property type="component" value="Unassembled WGS sequence"/>
</dbReference>
<reference evidence="6" key="1">
    <citation type="submission" date="2021-06" db="EMBL/GenBank/DDBJ databases">
        <authorList>
            <person name="Kallberg Y."/>
            <person name="Tangrot J."/>
            <person name="Rosling A."/>
        </authorList>
    </citation>
    <scope>NUCLEOTIDE SEQUENCE</scope>
    <source>
        <strain evidence="6">BR232B</strain>
    </source>
</reference>
<evidence type="ECO:0000256" key="2">
    <source>
        <dbReference type="ARBA" id="ARBA00023163"/>
    </source>
</evidence>
<keyword evidence="7" id="KW-1185">Reference proteome</keyword>
<keyword evidence="3" id="KW-0539">Nucleus</keyword>
<dbReference type="GO" id="GO:0030154">
    <property type="term" value="P:cell differentiation"/>
    <property type="evidence" value="ECO:0007669"/>
    <property type="project" value="TreeGrafter"/>
</dbReference>
<feature type="domain" description="HMG box" evidence="5">
    <location>
        <begin position="122"/>
        <end position="191"/>
    </location>
</feature>
<feature type="region of interest" description="Disordered" evidence="4">
    <location>
        <begin position="192"/>
        <end position="222"/>
    </location>
</feature>
<dbReference type="OrthoDB" id="6247875at2759"/>
<evidence type="ECO:0000256" key="4">
    <source>
        <dbReference type="SAM" id="MobiDB-lite"/>
    </source>
</evidence>
<dbReference type="Gene3D" id="1.10.30.10">
    <property type="entry name" value="High mobility group box domain"/>
    <property type="match status" value="1"/>
</dbReference>
<name>A0A9N9EVZ4_9GLOM</name>
<sequence length="568" mass="62148">MTTVLPTHNISPHALDRSTALSIFSSPPFELPMGDTPVVQDKGFPLPFKQPQIFVKPFNPLNEQNKIVTPQPLGEQVMKQEINNDLNKGQLSWASDAYNQTIKKRRLSGGASPSPKPYDSKVPRPPNAFIIYHRTKSKELAAVKRSVSDDRHPSKTVAEMWREEPEDIKLRYQREADLALVEHKKKYPFYKYKPKKNKGKGKEGQNSCGSSDNNKNEDEKNVDQVPIEHRKQASMESAFTVFELAEEKKPIQPSQPRILTLQQQSAAQITSQHASQHACILETHNTPTITSWDNGLNNGIVSGQFASVHAQPGQGQLLNYAQMGTEPQIQLDSQMNSGLFQLIGGDRLLGAEFTDSNGAIISEQALIDEILKLIINQGAYHSATINPSTTSNIITPDVSALFPRDSASENSNHISSTSNIINTPAAAPITPTVTAPVQQMMTPPFQSFDNEFKFYDDISLPQDAWVMSMPGVVPMTTATTVAPPTPTTPLGFAPWSGVGGSGACSNCGGCPKAPLQTIHEGKVAQSVNDYCGMVNMASDVMEGVVVPVPHVQHNELQTTTDDCWGFIV</sequence>
<keyword evidence="1 3" id="KW-0238">DNA-binding</keyword>
<dbReference type="InterPro" id="IPR050140">
    <property type="entry name" value="SRY-related_HMG-box_TF-like"/>
</dbReference>
<evidence type="ECO:0000313" key="7">
    <source>
        <dbReference type="Proteomes" id="UP000789739"/>
    </source>
</evidence>
<dbReference type="SMART" id="SM00398">
    <property type="entry name" value="HMG"/>
    <property type="match status" value="1"/>
</dbReference>